<reference evidence="7" key="2">
    <citation type="journal article" date="2013" name="Nat. Genet.">
        <title>The genome of the platyfish, Xiphophorus maculatus, provides insights into evolutionary adaptation and several complex traits.</title>
        <authorList>
            <person name="Schartl M."/>
            <person name="Walter R.B."/>
            <person name="Shen Y."/>
            <person name="Garcia T."/>
            <person name="Catchen J."/>
            <person name="Amores A."/>
            <person name="Braasch I."/>
            <person name="Chalopin D."/>
            <person name="Volff J.N."/>
            <person name="Lesch K.P."/>
            <person name="Bisazza A."/>
            <person name="Minx P."/>
            <person name="Hillier L."/>
            <person name="Wilson R.K."/>
            <person name="Fuerstenberg S."/>
            <person name="Boore J."/>
            <person name="Searle S."/>
            <person name="Postlethwait J.H."/>
            <person name="Warren W.C."/>
        </authorList>
    </citation>
    <scope>NUCLEOTIDE SEQUENCE [LARGE SCALE GENOMIC DNA]</scope>
    <source>
        <strain evidence="7">JP 163 A</strain>
    </source>
</reference>
<dbReference type="SUPFAM" id="SSF47095">
    <property type="entry name" value="HMG-box"/>
    <property type="match status" value="1"/>
</dbReference>
<reference evidence="7" key="1">
    <citation type="submission" date="2012-01" db="EMBL/GenBank/DDBJ databases">
        <authorList>
            <person name="Walter R."/>
            <person name="Schartl M."/>
            <person name="Warren W."/>
        </authorList>
    </citation>
    <scope>NUCLEOTIDE SEQUENCE [LARGE SCALE GENOMIC DNA]</scope>
    <source>
        <strain evidence="7">JP 163 A</strain>
    </source>
</reference>
<evidence type="ECO:0000313" key="7">
    <source>
        <dbReference type="Proteomes" id="UP000002852"/>
    </source>
</evidence>
<feature type="domain" description="HMG box" evidence="5">
    <location>
        <begin position="486"/>
        <end position="554"/>
    </location>
</feature>
<dbReference type="GO" id="GO:0005524">
    <property type="term" value="F:ATP binding"/>
    <property type="evidence" value="ECO:0007669"/>
    <property type="project" value="InterPro"/>
</dbReference>
<keyword evidence="3" id="KW-0238">DNA-binding</keyword>
<dbReference type="Gene3D" id="1.10.30.10">
    <property type="entry name" value="High mobility group box domain"/>
    <property type="match status" value="1"/>
</dbReference>
<dbReference type="RefSeq" id="XP_023192477.1">
    <property type="nucleotide sequence ID" value="XM_023336709.1"/>
</dbReference>
<dbReference type="AlphaFoldDB" id="M3ZUM3"/>
<dbReference type="Pfam" id="PF13589">
    <property type="entry name" value="HATPase_c_3"/>
    <property type="match status" value="1"/>
</dbReference>
<sequence length="860" mass="93918">MKQLPADTVRLLSSSQVVTSVVSVVKELMENSLDAGASSVDVKLENFGLDRTEVRDNGCGIKAADAPVMAVRHFTSKISSHEDLERLETYGFRGEALGSICAVAEVTVTTKTEEEDVSTQYTLDSSGGIVSQRPSHLGGGTSVSVAKLFGKLPVRRQFFSSVRKRKEEVRKVQDLLMAFAIIKPELRLTLAHNKVVVWQKARAADHRSALVATLGASTVANLLPVHQEQPEMVLDGFLPKPGADLSLTSSSTSDKTFIFINKRPVQQKDILKLLRQHHSAQYPDDAARHRFPVLLLNITVCPSSLDVNVTPDKTQVLLHNKEAVLAAVEALLVSLYGFHPEKQPDPETLPPAAGCVETDQNTESRKVSDDDAGQSAALQRQASSCSSSSSMADDWIVNQSSFSLCDDEATRSRPQSAEPSPEEPRHPQVSAEAWSRGTALTDPASGEPLRPVAIHRPDPEVKRSGNAITEKRAALTAYDMIRSRALKAPPSAASLFEKETRSEVLMERPAASLQEVSAAVQNRWENLGDEGRKRFEEKARKSQDLHDQRTRLAAAAAPRAPADRPLGAAKLQAQKRKAPLSNQQLLDELFSAQPPTKKKAPPLKPWRPLPCSMAVLRQRLLRLSAQSGAAGPRGLRPVGRLVSQNAWLILCGGRRLMLLNPFRAEEALLFQRLQQDHILPAACLQNPLLLTDRNLGAAEFETLCSLEKGAAEPDGTVFFSDPRLVANGFRIKLSPERHLEATAVADCVPFLGLEDLKEVLTAVLQRKAATVPQSRPLKVTNYLKAEAVRLARQLPSDLCGEEVEELLERTERRLGGADRTCIHGRLFLHHLADVPSTQQEARAGLTPLSNTHTSGSLAVV</sequence>
<dbReference type="SMART" id="SM01340">
    <property type="entry name" value="DNA_mis_repair"/>
    <property type="match status" value="1"/>
</dbReference>
<dbReference type="GO" id="GO:0016887">
    <property type="term" value="F:ATP hydrolysis activity"/>
    <property type="evidence" value="ECO:0007669"/>
    <property type="project" value="InterPro"/>
</dbReference>
<dbReference type="NCBIfam" id="TIGR00585">
    <property type="entry name" value="mutl"/>
    <property type="match status" value="1"/>
</dbReference>
<dbReference type="Pfam" id="PF01119">
    <property type="entry name" value="DNA_mis_repair"/>
    <property type="match status" value="1"/>
</dbReference>
<keyword evidence="2" id="KW-0227">DNA damage</keyword>
<dbReference type="PANTHER" id="PTHR10073">
    <property type="entry name" value="DNA MISMATCH REPAIR PROTEIN MLH, PMS, MUTL"/>
    <property type="match status" value="1"/>
</dbReference>
<feature type="compositionally biased region" description="Low complexity" evidence="4">
    <location>
        <begin position="551"/>
        <end position="564"/>
    </location>
</feature>
<feature type="compositionally biased region" description="Basic and acidic residues" evidence="4">
    <location>
        <begin position="455"/>
        <end position="468"/>
    </location>
</feature>
<feature type="region of interest" description="Disordered" evidence="4">
    <location>
        <begin position="536"/>
        <end position="564"/>
    </location>
</feature>
<evidence type="ECO:0000256" key="4">
    <source>
        <dbReference type="SAM" id="MobiDB-lite"/>
    </source>
</evidence>
<dbReference type="GO" id="GO:0030983">
    <property type="term" value="F:mismatched DNA binding"/>
    <property type="evidence" value="ECO:0007669"/>
    <property type="project" value="InterPro"/>
</dbReference>
<reference evidence="6" key="3">
    <citation type="submission" date="2025-08" db="UniProtKB">
        <authorList>
            <consortium name="Ensembl"/>
        </authorList>
    </citation>
    <scope>IDENTIFICATION</scope>
    <source>
        <strain evidence="6">JP 163 A</strain>
    </source>
</reference>
<feature type="region of interest" description="Disordered" evidence="4">
    <location>
        <begin position="406"/>
        <end position="468"/>
    </location>
</feature>
<protein>
    <submittedName>
        <fullName evidence="6">PMS1 homolog 1, mismatch repair system component</fullName>
    </submittedName>
</protein>
<dbReference type="Proteomes" id="UP000002852">
    <property type="component" value="Unassembled WGS sequence"/>
</dbReference>
<dbReference type="GO" id="GO:0140664">
    <property type="term" value="F:ATP-dependent DNA damage sensor activity"/>
    <property type="evidence" value="ECO:0007669"/>
    <property type="project" value="InterPro"/>
</dbReference>
<dbReference type="GeneID" id="102226789"/>
<dbReference type="SUPFAM" id="SSF54211">
    <property type="entry name" value="Ribosomal protein S5 domain 2-like"/>
    <property type="match status" value="1"/>
</dbReference>
<dbReference type="PROSITE" id="PS00058">
    <property type="entry name" value="DNA_MISMATCH_REPAIR_1"/>
    <property type="match status" value="1"/>
</dbReference>
<proteinExistence type="inferred from homology"/>
<dbReference type="GO" id="GO:0006298">
    <property type="term" value="P:mismatch repair"/>
    <property type="evidence" value="ECO:0007669"/>
    <property type="project" value="InterPro"/>
</dbReference>
<keyword evidence="3" id="KW-0539">Nucleus</keyword>
<dbReference type="FunFam" id="3.30.565.10:FF:000017">
    <property type="entry name" value="PMS1 homolog 1, mismatch repair system component"/>
    <property type="match status" value="1"/>
</dbReference>
<dbReference type="OMA" id="HRCEDPE"/>
<name>M3ZUM3_XIPMA</name>
<reference evidence="6" key="4">
    <citation type="submission" date="2025-09" db="UniProtKB">
        <authorList>
            <consortium name="Ensembl"/>
        </authorList>
    </citation>
    <scope>IDENTIFICATION</scope>
    <source>
        <strain evidence="6">JP 163 A</strain>
    </source>
</reference>
<comment type="similarity">
    <text evidence="1">Belongs to the DNA mismatch repair MutL/HexB family.</text>
</comment>
<evidence type="ECO:0000256" key="1">
    <source>
        <dbReference type="ARBA" id="ARBA00006082"/>
    </source>
</evidence>
<dbReference type="InterPro" id="IPR038973">
    <property type="entry name" value="MutL/Mlh/Pms-like"/>
</dbReference>
<dbReference type="Ensembl" id="ENSXMAT00000005923.2">
    <property type="protein sequence ID" value="ENSXMAP00000005916.2"/>
    <property type="gene ID" value="ENSXMAG00000005904.2"/>
</dbReference>
<dbReference type="InterPro" id="IPR002099">
    <property type="entry name" value="MutL/Mlh/PMS"/>
</dbReference>
<dbReference type="Gene3D" id="3.30.565.10">
    <property type="entry name" value="Histidine kinase-like ATPase, C-terminal domain"/>
    <property type="match status" value="1"/>
</dbReference>
<feature type="region of interest" description="Disordered" evidence="4">
    <location>
        <begin position="342"/>
        <end position="390"/>
    </location>
</feature>
<dbReference type="PANTHER" id="PTHR10073:SF54">
    <property type="entry name" value="PMS1 PROTEIN HOMOLOG 1"/>
    <property type="match status" value="1"/>
</dbReference>
<dbReference type="HOGENOM" id="CLU_004131_6_0_1"/>
<feature type="DNA-binding region" description="HMG box" evidence="3">
    <location>
        <begin position="486"/>
        <end position="554"/>
    </location>
</feature>
<dbReference type="SUPFAM" id="SSF55874">
    <property type="entry name" value="ATPase domain of HSP90 chaperone/DNA topoisomerase II/histidine kinase"/>
    <property type="match status" value="1"/>
</dbReference>
<evidence type="ECO:0000256" key="2">
    <source>
        <dbReference type="ARBA" id="ARBA00022763"/>
    </source>
</evidence>
<feature type="compositionally biased region" description="Basic and acidic residues" evidence="4">
    <location>
        <begin position="536"/>
        <end position="550"/>
    </location>
</feature>
<dbReference type="GeneTree" id="ENSGT00940000157085"/>
<dbReference type="InterPro" id="IPR014762">
    <property type="entry name" value="DNA_mismatch_repair_CS"/>
</dbReference>
<dbReference type="InterPro" id="IPR013507">
    <property type="entry name" value="DNA_mismatch_S5_2-like"/>
</dbReference>
<dbReference type="CTD" id="5378"/>
<feature type="compositionally biased region" description="Low complexity" evidence="4">
    <location>
        <begin position="373"/>
        <end position="390"/>
    </location>
</feature>
<dbReference type="STRING" id="8083.ENSXMAP00000005916"/>
<keyword evidence="7" id="KW-1185">Reference proteome</keyword>
<dbReference type="InParanoid" id="M3ZUM3"/>
<evidence type="ECO:0000256" key="3">
    <source>
        <dbReference type="PROSITE-ProRule" id="PRU00267"/>
    </source>
</evidence>
<dbReference type="InterPro" id="IPR020568">
    <property type="entry name" value="Ribosomal_Su5_D2-typ_SF"/>
</dbReference>
<dbReference type="CDD" id="cd16926">
    <property type="entry name" value="HATPase_MutL-MLH-PMS-like"/>
    <property type="match status" value="1"/>
</dbReference>
<dbReference type="CDD" id="cd03485">
    <property type="entry name" value="MutL_Trans_hPMS_1_like"/>
    <property type="match status" value="1"/>
</dbReference>
<dbReference type="FunFam" id="3.30.230.10:FF:000030">
    <property type="entry name" value="PMS1 homolog 1, mismatch repair system component"/>
    <property type="match status" value="1"/>
</dbReference>
<dbReference type="InterPro" id="IPR036890">
    <property type="entry name" value="HATPase_C_sf"/>
</dbReference>
<dbReference type="SMART" id="SM00398">
    <property type="entry name" value="HMG"/>
    <property type="match status" value="1"/>
</dbReference>
<evidence type="ECO:0000313" key="6">
    <source>
        <dbReference type="Ensembl" id="ENSXMAP00000005916.2"/>
    </source>
</evidence>
<dbReference type="Pfam" id="PF00505">
    <property type="entry name" value="HMG_box"/>
    <property type="match status" value="1"/>
</dbReference>
<dbReference type="PROSITE" id="PS50118">
    <property type="entry name" value="HMG_BOX_2"/>
    <property type="match status" value="1"/>
</dbReference>
<dbReference type="InterPro" id="IPR009071">
    <property type="entry name" value="HMG_box_dom"/>
</dbReference>
<dbReference type="InterPro" id="IPR036910">
    <property type="entry name" value="HMG_box_dom_sf"/>
</dbReference>
<dbReference type="Gene3D" id="3.30.230.10">
    <property type="match status" value="1"/>
</dbReference>
<dbReference type="eggNOG" id="KOG1978">
    <property type="taxonomic scope" value="Eukaryota"/>
</dbReference>
<dbReference type="InterPro" id="IPR014721">
    <property type="entry name" value="Ribsml_uS5_D2-typ_fold_subgr"/>
</dbReference>
<accession>M3ZUM3</accession>
<organism evidence="6 7">
    <name type="scientific">Xiphophorus maculatus</name>
    <name type="common">Southern platyfish</name>
    <name type="synonym">Platypoecilus maculatus</name>
    <dbReference type="NCBI Taxonomy" id="8083"/>
    <lineage>
        <taxon>Eukaryota</taxon>
        <taxon>Metazoa</taxon>
        <taxon>Chordata</taxon>
        <taxon>Craniata</taxon>
        <taxon>Vertebrata</taxon>
        <taxon>Euteleostomi</taxon>
        <taxon>Actinopterygii</taxon>
        <taxon>Neopterygii</taxon>
        <taxon>Teleostei</taxon>
        <taxon>Neoteleostei</taxon>
        <taxon>Acanthomorphata</taxon>
        <taxon>Ovalentaria</taxon>
        <taxon>Atherinomorphae</taxon>
        <taxon>Cyprinodontiformes</taxon>
        <taxon>Poeciliidae</taxon>
        <taxon>Poeciliinae</taxon>
        <taxon>Xiphophorus</taxon>
    </lineage>
</organism>
<evidence type="ECO:0000259" key="5">
    <source>
        <dbReference type="PROSITE" id="PS50118"/>
    </source>
</evidence>
<dbReference type="GO" id="GO:0032389">
    <property type="term" value="C:MutLalpha complex"/>
    <property type="evidence" value="ECO:0007669"/>
    <property type="project" value="TreeGrafter"/>
</dbReference>